<dbReference type="Gene3D" id="1.20.120.560">
    <property type="entry name" value="alix/aip1 in complex with the ypdl late domain"/>
    <property type="match status" value="1"/>
</dbReference>
<evidence type="ECO:0000256" key="2">
    <source>
        <dbReference type="SAM" id="Coils"/>
    </source>
</evidence>
<evidence type="ECO:0000259" key="4">
    <source>
        <dbReference type="PROSITE" id="PS51180"/>
    </source>
</evidence>
<feature type="compositionally biased region" description="Low complexity" evidence="3">
    <location>
        <begin position="844"/>
        <end position="884"/>
    </location>
</feature>
<dbReference type="FunFam" id="1.25.40.280:FF:000001">
    <property type="entry name" value="programmed cell death 6-interacting protein-like isoform X1"/>
    <property type="match status" value="1"/>
</dbReference>
<feature type="compositionally biased region" description="Low complexity" evidence="3">
    <location>
        <begin position="761"/>
        <end position="785"/>
    </location>
</feature>
<name>A0A8J9YT96_BRALA</name>
<evidence type="ECO:0000256" key="1">
    <source>
        <dbReference type="ARBA" id="ARBA00074846"/>
    </source>
</evidence>
<sequence>MASSFLAVPLKKSSEVDLVKPLEKFIKNTYSGPGGTQDDFVPQLKELDKLRDSAACKTLDRHDSSLELIQKYYDQLCAIEAKLPITENQEDEPPTPYQIRVNFTWYDAFDQGMLFLGKMKKTMSSGDYERMCVLFNIGALMSQIAAAQNLSMDDGLKNSAKYLQQAAGVFTHIKESMAGPFQQVVTPDLSLEMLSTLSVVMLAQAQEAILLKSIQDKMKEAIIAKLSMQASDLYSDAMKQAQNPHFGDLLPKEWIPTLAGKQAMYHAQAEYHMSLLAKKNKNIGEEIARLKHALELAKTGSSRAGSTMDMKDFIGKLQRAHDAADKDNNFIYHDRVPELSTLPAIGRAAVAKALPLSKPMNPKSSDLFEKLVPLAVHQALTGYETRKADVVNKEVGRLREATQLMNSVLASFNLPAAIEDLSGDTVPQSILDKGAAIKERGGIEKINQLIQDLPELLQRNKEVLDEANRVLDEEEKTDSELRANFKERWTRTASAQLYSPLRAEGGKYQSILDNAIHADTIVREKYNKHAENITLLCKPEDLTGMIPSSSPAAALQNSKCVTDLRQLMEEVETIKAERDVIESEIKEAKTDISSKFLTALAQDGVVNEESLSVGELDRMFSPLQKQVTDSVSRQESLMGKIQTANTEFCQQKQASGSANQREEKLKDLAAAHDAFMELLGNLEEGTKFYNELLLLLVKFQTKCNDIVFARKTEKDEHLKDIQDRIVQQPTSNVPNTPEYQKTGPGGAAKAPPPRPPPPSVQPQQNQQQQQQPPAQQAPAGSQPPQLNMPQAGQPQYGYNNPQYYSPPPMPTSYNPYATMQYQPPPQQGATAPYGQQPGAPPYPQQQQAAPPYPQQQYAPQYPQPAYNPYAPPSQYNPYQQQQQH</sequence>
<dbReference type="Pfam" id="PF03097">
    <property type="entry name" value="BRO1"/>
    <property type="match status" value="1"/>
</dbReference>
<dbReference type="Pfam" id="PF13949">
    <property type="entry name" value="ALIX_LYPXL_bnd"/>
    <property type="match status" value="1"/>
</dbReference>
<keyword evidence="6" id="KW-1185">Reference proteome</keyword>
<dbReference type="OrthoDB" id="2141925at2759"/>
<dbReference type="InterPro" id="IPR004328">
    <property type="entry name" value="BRO1_dom"/>
</dbReference>
<feature type="region of interest" description="Disordered" evidence="3">
    <location>
        <begin position="722"/>
        <end position="884"/>
    </location>
</feature>
<dbReference type="SMART" id="SM01041">
    <property type="entry name" value="BRO1"/>
    <property type="match status" value="1"/>
</dbReference>
<dbReference type="CDD" id="cd09235">
    <property type="entry name" value="V_Alix"/>
    <property type="match status" value="1"/>
</dbReference>
<dbReference type="GO" id="GO:0005768">
    <property type="term" value="C:endosome"/>
    <property type="evidence" value="ECO:0007669"/>
    <property type="project" value="TreeGrafter"/>
</dbReference>
<gene>
    <name evidence="5" type="primary">PDCD6IP</name>
    <name evidence="5" type="ORF">BLAG_LOCUS5015</name>
</gene>
<feature type="compositionally biased region" description="Low complexity" evidence="3">
    <location>
        <begin position="792"/>
        <end position="803"/>
    </location>
</feature>
<dbReference type="Gene3D" id="1.25.40.280">
    <property type="entry name" value="alix/aip1 like domains"/>
    <property type="match status" value="1"/>
</dbReference>
<feature type="coiled-coil region" evidence="2">
    <location>
        <begin position="446"/>
        <end position="484"/>
    </location>
</feature>
<dbReference type="InterPro" id="IPR025304">
    <property type="entry name" value="ALIX_V_dom"/>
</dbReference>
<dbReference type="PANTHER" id="PTHR23030:SF39">
    <property type="entry name" value="PROGRAMMED CELL DEATH 6-INTERACTING PROTEIN"/>
    <property type="match status" value="1"/>
</dbReference>
<dbReference type="PROSITE" id="PS51180">
    <property type="entry name" value="BRO1"/>
    <property type="match status" value="1"/>
</dbReference>
<evidence type="ECO:0000313" key="6">
    <source>
        <dbReference type="Proteomes" id="UP000838412"/>
    </source>
</evidence>
<reference evidence="5" key="1">
    <citation type="submission" date="2022-01" db="EMBL/GenBank/DDBJ databases">
        <authorList>
            <person name="Braso-Vives M."/>
        </authorList>
    </citation>
    <scope>NUCLEOTIDE SEQUENCE</scope>
</reference>
<feature type="domain" description="BRO1" evidence="4">
    <location>
        <begin position="4"/>
        <end position="405"/>
    </location>
</feature>
<evidence type="ECO:0000313" key="5">
    <source>
        <dbReference type="EMBL" id="CAH1241324.1"/>
    </source>
</evidence>
<feature type="compositionally biased region" description="Pro residues" evidence="3">
    <location>
        <begin position="750"/>
        <end position="760"/>
    </location>
</feature>
<dbReference type="PANTHER" id="PTHR23030">
    <property type="entry name" value="PCD6 INTERACTING PROTEIN-RELATED"/>
    <property type="match status" value="1"/>
</dbReference>
<feature type="coiled-coil region" evidence="2">
    <location>
        <begin position="564"/>
        <end position="591"/>
    </location>
</feature>
<dbReference type="Proteomes" id="UP000838412">
    <property type="component" value="Chromosome 12"/>
</dbReference>
<dbReference type="GO" id="GO:0000281">
    <property type="term" value="P:mitotic cytokinesis"/>
    <property type="evidence" value="ECO:0007669"/>
    <property type="project" value="TreeGrafter"/>
</dbReference>
<feature type="compositionally biased region" description="Low complexity" evidence="3">
    <location>
        <begin position="827"/>
        <end position="837"/>
    </location>
</feature>
<protein>
    <recommendedName>
        <fullName evidence="1">Programmed cell death 6-interacting protein</fullName>
    </recommendedName>
</protein>
<dbReference type="CDD" id="cd09240">
    <property type="entry name" value="BRO1_Alix"/>
    <property type="match status" value="1"/>
</dbReference>
<evidence type="ECO:0000256" key="3">
    <source>
        <dbReference type="SAM" id="MobiDB-lite"/>
    </source>
</evidence>
<dbReference type="EMBL" id="OV696697">
    <property type="protein sequence ID" value="CAH1241324.1"/>
    <property type="molecule type" value="Genomic_DNA"/>
</dbReference>
<dbReference type="InterPro" id="IPR038499">
    <property type="entry name" value="BRO1_sf"/>
</dbReference>
<organism evidence="5 6">
    <name type="scientific">Branchiostoma lanceolatum</name>
    <name type="common">Common lancelet</name>
    <name type="synonym">Amphioxus lanceolatum</name>
    <dbReference type="NCBI Taxonomy" id="7740"/>
    <lineage>
        <taxon>Eukaryota</taxon>
        <taxon>Metazoa</taxon>
        <taxon>Chordata</taxon>
        <taxon>Cephalochordata</taxon>
        <taxon>Leptocardii</taxon>
        <taxon>Amphioxiformes</taxon>
        <taxon>Branchiostomatidae</taxon>
        <taxon>Branchiostoma</taxon>
    </lineage>
</organism>
<dbReference type="Gene3D" id="1.20.140.50">
    <property type="entry name" value="alix/aip1 like domains"/>
    <property type="match status" value="1"/>
</dbReference>
<keyword evidence="2" id="KW-0175">Coiled coil</keyword>
<dbReference type="AlphaFoldDB" id="A0A8J9YT96"/>
<proteinExistence type="predicted"/>
<feature type="compositionally biased region" description="Polar residues" evidence="3">
    <location>
        <begin position="725"/>
        <end position="739"/>
    </location>
</feature>
<accession>A0A8J9YT96</accession>